<dbReference type="Proteomes" id="UP000216789">
    <property type="component" value="Unassembled WGS sequence"/>
</dbReference>
<evidence type="ECO:0000313" key="4">
    <source>
        <dbReference type="EMBL" id="VWQ24833.1"/>
    </source>
</evidence>
<reference evidence="3 6" key="2">
    <citation type="submission" date="2019-07" db="EMBL/GenBank/DDBJ databases">
        <authorList>
            <person name="Chang H.-W."/>
            <person name="Raman A."/>
            <person name="Venkatesh S."/>
            <person name="Gehrig J."/>
        </authorList>
    </citation>
    <scope>NUCLEOTIDE SEQUENCE [LARGE SCALE GENOMIC DNA]</scope>
    <source>
        <strain evidence="3">Bifidobacterium_pseudocatenulatum_LFYP_29</strain>
    </source>
</reference>
<dbReference type="EMBL" id="MNLB01000004">
    <property type="protein sequence ID" value="PAC73647.1"/>
    <property type="molecule type" value="Genomic_DNA"/>
</dbReference>
<dbReference type="Proteomes" id="UP000494211">
    <property type="component" value="Unassembled WGS sequence"/>
</dbReference>
<accession>A0A267WM17</accession>
<evidence type="ECO:0000313" key="5">
    <source>
        <dbReference type="Proteomes" id="UP000216789"/>
    </source>
</evidence>
<evidence type="ECO:0000313" key="2">
    <source>
        <dbReference type="EMBL" id="PAC73647.1"/>
    </source>
</evidence>
<organism evidence="2 5">
    <name type="scientific">Bifidobacterium pseudocatenulatum</name>
    <dbReference type="NCBI Taxonomy" id="28026"/>
    <lineage>
        <taxon>Bacteria</taxon>
        <taxon>Bacillati</taxon>
        <taxon>Actinomycetota</taxon>
        <taxon>Actinomycetes</taxon>
        <taxon>Bifidobacteriales</taxon>
        <taxon>Bifidobacteriaceae</taxon>
        <taxon>Bifidobacterium</taxon>
    </lineage>
</organism>
<name>A0A267WM17_BIFPS</name>
<evidence type="ECO:0000313" key="7">
    <source>
        <dbReference type="Proteomes" id="UP000494211"/>
    </source>
</evidence>
<evidence type="ECO:0000313" key="3">
    <source>
        <dbReference type="EMBL" id="VUX63622.1"/>
    </source>
</evidence>
<dbReference type="EMBL" id="CABWJV010000004">
    <property type="protein sequence ID" value="VWQ24833.1"/>
    <property type="molecule type" value="Genomic_DNA"/>
</dbReference>
<evidence type="ECO:0000313" key="6">
    <source>
        <dbReference type="Proteomes" id="UP000331308"/>
    </source>
</evidence>
<dbReference type="AlphaFoldDB" id="A0A267WM17"/>
<evidence type="ECO:0000256" key="1">
    <source>
        <dbReference type="SAM" id="MobiDB-lite"/>
    </source>
</evidence>
<reference evidence="2 5" key="1">
    <citation type="journal article" date="2017" name="ISME J.">
        <title>Unveiling bifidobacterial biogeography across the mammalian branch of the tree of life.</title>
        <authorList>
            <person name="Milani C."/>
            <person name="Mangifesta M."/>
            <person name="Mancabelli L."/>
            <person name="Lugli G.A."/>
            <person name="James K."/>
            <person name="Duranti S."/>
            <person name="Turroni F."/>
            <person name="Ferrario C."/>
            <person name="Ossiprandi M.C."/>
            <person name="van Sinderen D."/>
            <person name="Ventura M."/>
        </authorList>
    </citation>
    <scope>NUCLEOTIDE SEQUENCE [LARGE SCALE GENOMIC DNA]</scope>
    <source>
        <strain evidence="2 5">1E</strain>
    </source>
</reference>
<keyword evidence="7" id="KW-1185">Reference proteome</keyword>
<dbReference type="EMBL" id="CABHOD010000006">
    <property type="protein sequence ID" value="VUX63622.1"/>
    <property type="molecule type" value="Genomic_DNA"/>
</dbReference>
<sequence>MLRKRLCDEFPWMDLRTGPTGFPRRTHYGSRTSADASSLHEDTRSRFNPPGASTLVITSEGIGNNFGSYMLKGPRAVRSSICFFV</sequence>
<reference evidence="4 7" key="3">
    <citation type="submission" date="2019-10" db="EMBL/GenBank/DDBJ databases">
        <authorList>
            <consortium name="Melissa Lawson"/>
            <person name="O'neill I."/>
        </authorList>
    </citation>
    <scope>NUCLEOTIDE SEQUENCE [LARGE SCALE GENOMIC DNA]</scope>
    <source>
        <strain evidence="4">LH_658</strain>
    </source>
</reference>
<dbReference type="Proteomes" id="UP000331308">
    <property type="component" value="Unassembled WGS sequence"/>
</dbReference>
<feature type="region of interest" description="Disordered" evidence="1">
    <location>
        <begin position="21"/>
        <end position="52"/>
    </location>
</feature>
<gene>
    <name evidence="4" type="ORF">BIFLH658_01717</name>
    <name evidence="3" type="ORF">BPLFYP29_01048</name>
    <name evidence="2" type="ORF">BPS1E_1039</name>
</gene>
<protein>
    <submittedName>
        <fullName evidence="2">Uncharacterized protein</fullName>
    </submittedName>
</protein>
<proteinExistence type="predicted"/>
<comment type="caution">
    <text evidence="2">The sequence shown here is derived from an EMBL/GenBank/DDBJ whole genome shotgun (WGS) entry which is preliminary data.</text>
</comment>